<comment type="similarity">
    <text evidence="1 11">Belongs to the thymidylate kinase family.</text>
</comment>
<dbReference type="Pfam" id="PF02223">
    <property type="entry name" value="Thymidylate_kin"/>
    <property type="match status" value="1"/>
</dbReference>
<dbReference type="InterPro" id="IPR018094">
    <property type="entry name" value="Thymidylate_kinase"/>
</dbReference>
<dbReference type="GO" id="GO:0005829">
    <property type="term" value="C:cytosol"/>
    <property type="evidence" value="ECO:0007669"/>
    <property type="project" value="TreeGrafter"/>
</dbReference>
<protein>
    <recommendedName>
        <fullName evidence="3 11">Thymidylate kinase</fullName>
        <ecNumber evidence="2 11">2.7.4.9</ecNumber>
    </recommendedName>
    <alternativeName>
        <fullName evidence="11">dTMP kinase</fullName>
    </alternativeName>
</protein>
<dbReference type="PANTHER" id="PTHR10344:SF4">
    <property type="entry name" value="UMP-CMP KINASE 2, MITOCHONDRIAL"/>
    <property type="match status" value="1"/>
</dbReference>
<evidence type="ECO:0000313" key="13">
    <source>
        <dbReference type="EMBL" id="KRN32305.1"/>
    </source>
</evidence>
<evidence type="ECO:0000259" key="12">
    <source>
        <dbReference type="Pfam" id="PF02223"/>
    </source>
</evidence>
<dbReference type="GO" id="GO:0006227">
    <property type="term" value="P:dUDP biosynthetic process"/>
    <property type="evidence" value="ECO:0007669"/>
    <property type="project" value="TreeGrafter"/>
</dbReference>
<evidence type="ECO:0000256" key="5">
    <source>
        <dbReference type="ARBA" id="ARBA00022727"/>
    </source>
</evidence>
<dbReference type="GO" id="GO:0006233">
    <property type="term" value="P:dTDP biosynthetic process"/>
    <property type="evidence" value="ECO:0007669"/>
    <property type="project" value="InterPro"/>
</dbReference>
<feature type="domain" description="Thymidylate kinase-like" evidence="12">
    <location>
        <begin position="11"/>
        <end position="203"/>
    </location>
</feature>
<evidence type="ECO:0000256" key="2">
    <source>
        <dbReference type="ARBA" id="ARBA00012980"/>
    </source>
</evidence>
<evidence type="ECO:0000256" key="6">
    <source>
        <dbReference type="ARBA" id="ARBA00022741"/>
    </source>
</evidence>
<feature type="binding site" evidence="11">
    <location>
        <begin position="13"/>
        <end position="20"/>
    </location>
    <ligand>
        <name>ATP</name>
        <dbReference type="ChEBI" id="CHEBI:30616"/>
    </ligand>
</feature>
<accession>A0A0R2FVE1</accession>
<evidence type="ECO:0000256" key="7">
    <source>
        <dbReference type="ARBA" id="ARBA00022777"/>
    </source>
</evidence>
<keyword evidence="14" id="KW-1185">Reference proteome</keyword>
<dbReference type="AlphaFoldDB" id="A0A0R2FVE1"/>
<evidence type="ECO:0000256" key="11">
    <source>
        <dbReference type="HAMAP-Rule" id="MF_00165"/>
    </source>
</evidence>
<dbReference type="eggNOG" id="COG0125">
    <property type="taxonomic scope" value="Bacteria"/>
</dbReference>
<keyword evidence="4 11" id="KW-0808">Transferase</keyword>
<dbReference type="SUPFAM" id="SSF52540">
    <property type="entry name" value="P-loop containing nucleoside triphosphate hydrolases"/>
    <property type="match status" value="1"/>
</dbReference>
<evidence type="ECO:0000256" key="1">
    <source>
        <dbReference type="ARBA" id="ARBA00009776"/>
    </source>
</evidence>
<dbReference type="InterPro" id="IPR018095">
    <property type="entry name" value="Thymidylate_kin_CS"/>
</dbReference>
<dbReference type="InterPro" id="IPR027417">
    <property type="entry name" value="P-loop_NTPase"/>
</dbReference>
<dbReference type="FunFam" id="3.40.50.300:FF:000225">
    <property type="entry name" value="Thymidylate kinase"/>
    <property type="match status" value="1"/>
</dbReference>
<dbReference type="EC" id="2.7.4.9" evidence="2 11"/>
<gene>
    <name evidence="11" type="primary">tmk</name>
    <name evidence="13" type="ORF">IV68_GL000656</name>
</gene>
<sequence>MKAMQGTFISFEGPDGAGKTSVLGVIKTRLQAQLGDDLVVTREPGGKGSKIAEAIRDVVLDPAYPDMDVRTEALLYAAARRQHILDTIQPALAAHKVVLSDRYLDSSVAYQGGGRQLGVQTILELNQFATQGLVPDATIYLDIDPEIGLQRIQTTRTDEINRLDQEALAFHQRVTQAYRQLAQAEPQRIKVIDANQPFDQVVAAAWQAVEQVLTEDK</sequence>
<dbReference type="STRING" id="1123500.GCA_000420365_00774"/>
<evidence type="ECO:0000256" key="8">
    <source>
        <dbReference type="ARBA" id="ARBA00022840"/>
    </source>
</evidence>
<name>A0A0R2FVE1_9LACO</name>
<comment type="caution">
    <text evidence="13">The sequence shown here is derived from an EMBL/GenBank/DDBJ whole genome shotgun (WGS) entry which is preliminary data.</text>
</comment>
<evidence type="ECO:0000256" key="10">
    <source>
        <dbReference type="ARBA" id="ARBA00057735"/>
    </source>
</evidence>
<dbReference type="PANTHER" id="PTHR10344">
    <property type="entry name" value="THYMIDYLATE KINASE"/>
    <property type="match status" value="1"/>
</dbReference>
<proteinExistence type="inferred from homology"/>
<dbReference type="HAMAP" id="MF_00165">
    <property type="entry name" value="Thymidylate_kinase"/>
    <property type="match status" value="1"/>
</dbReference>
<dbReference type="GO" id="GO:0005524">
    <property type="term" value="F:ATP binding"/>
    <property type="evidence" value="ECO:0007669"/>
    <property type="project" value="UniProtKB-UniRule"/>
</dbReference>
<dbReference type="NCBIfam" id="TIGR00041">
    <property type="entry name" value="DTMP_kinase"/>
    <property type="match status" value="1"/>
</dbReference>
<dbReference type="Gene3D" id="3.40.50.300">
    <property type="entry name" value="P-loop containing nucleotide triphosphate hydrolases"/>
    <property type="match status" value="1"/>
</dbReference>
<keyword evidence="6 11" id="KW-0547">Nucleotide-binding</keyword>
<dbReference type="FunCoup" id="A0A0R2FVE1">
    <property type="interactions" value="249"/>
</dbReference>
<keyword evidence="5 11" id="KW-0545">Nucleotide biosynthesis</keyword>
<dbReference type="Proteomes" id="UP000051296">
    <property type="component" value="Unassembled WGS sequence"/>
</dbReference>
<dbReference type="GO" id="GO:0006235">
    <property type="term" value="P:dTTP biosynthetic process"/>
    <property type="evidence" value="ECO:0007669"/>
    <property type="project" value="UniProtKB-UniRule"/>
</dbReference>
<dbReference type="InParanoid" id="A0A0R2FVE1"/>
<dbReference type="InterPro" id="IPR039430">
    <property type="entry name" value="Thymidylate_kin-like_dom"/>
</dbReference>
<organism evidence="13 14">
    <name type="scientific">Weissella halotolerans DSM 20190</name>
    <dbReference type="NCBI Taxonomy" id="1123500"/>
    <lineage>
        <taxon>Bacteria</taxon>
        <taxon>Bacillati</taxon>
        <taxon>Bacillota</taxon>
        <taxon>Bacilli</taxon>
        <taxon>Lactobacillales</taxon>
        <taxon>Lactobacillaceae</taxon>
        <taxon>Weissella</taxon>
    </lineage>
</organism>
<dbReference type="PROSITE" id="PS01331">
    <property type="entry name" value="THYMIDYLATE_KINASE"/>
    <property type="match status" value="1"/>
</dbReference>
<dbReference type="GO" id="GO:0004798">
    <property type="term" value="F:dTMP kinase activity"/>
    <property type="evidence" value="ECO:0007669"/>
    <property type="project" value="UniProtKB-UniRule"/>
</dbReference>
<dbReference type="CDD" id="cd01672">
    <property type="entry name" value="TMPK"/>
    <property type="match status" value="1"/>
</dbReference>
<evidence type="ECO:0000256" key="4">
    <source>
        <dbReference type="ARBA" id="ARBA00022679"/>
    </source>
</evidence>
<dbReference type="EMBL" id="JQAX01000002">
    <property type="protein sequence ID" value="KRN32305.1"/>
    <property type="molecule type" value="Genomic_DNA"/>
</dbReference>
<comment type="function">
    <text evidence="10 11">Phosphorylation of dTMP to form dTDP in both de novo and salvage pathways of dTTP synthesis.</text>
</comment>
<evidence type="ECO:0000313" key="14">
    <source>
        <dbReference type="Proteomes" id="UP000051296"/>
    </source>
</evidence>
<reference evidence="13 14" key="1">
    <citation type="journal article" date="2015" name="Genome Announc.">
        <title>Expanding the biotechnology potential of lactobacilli through comparative genomics of 213 strains and associated genera.</title>
        <authorList>
            <person name="Sun Z."/>
            <person name="Harris H.M."/>
            <person name="McCann A."/>
            <person name="Guo C."/>
            <person name="Argimon S."/>
            <person name="Zhang W."/>
            <person name="Yang X."/>
            <person name="Jeffery I.B."/>
            <person name="Cooney J.C."/>
            <person name="Kagawa T.F."/>
            <person name="Liu W."/>
            <person name="Song Y."/>
            <person name="Salvetti E."/>
            <person name="Wrobel A."/>
            <person name="Rasinkangas P."/>
            <person name="Parkhill J."/>
            <person name="Rea M.C."/>
            <person name="O'Sullivan O."/>
            <person name="Ritari J."/>
            <person name="Douillard F.P."/>
            <person name="Paul Ross R."/>
            <person name="Yang R."/>
            <person name="Briner A.E."/>
            <person name="Felis G.E."/>
            <person name="de Vos W.M."/>
            <person name="Barrangou R."/>
            <person name="Klaenhammer T.R."/>
            <person name="Caufield P.W."/>
            <person name="Cui Y."/>
            <person name="Zhang H."/>
            <person name="O'Toole P.W."/>
        </authorList>
    </citation>
    <scope>NUCLEOTIDE SEQUENCE [LARGE SCALE GENOMIC DNA]</scope>
    <source>
        <strain evidence="13 14">DSM 20190</strain>
    </source>
</reference>
<evidence type="ECO:0000256" key="9">
    <source>
        <dbReference type="ARBA" id="ARBA00048743"/>
    </source>
</evidence>
<keyword evidence="7 11" id="KW-0418">Kinase</keyword>
<keyword evidence="8 11" id="KW-0067">ATP-binding</keyword>
<comment type="catalytic activity">
    <reaction evidence="9 11">
        <text>dTMP + ATP = dTDP + ADP</text>
        <dbReference type="Rhea" id="RHEA:13517"/>
        <dbReference type="ChEBI" id="CHEBI:30616"/>
        <dbReference type="ChEBI" id="CHEBI:58369"/>
        <dbReference type="ChEBI" id="CHEBI:63528"/>
        <dbReference type="ChEBI" id="CHEBI:456216"/>
        <dbReference type="EC" id="2.7.4.9"/>
    </reaction>
</comment>
<dbReference type="PATRIC" id="fig|1123500.6.peg.659"/>
<evidence type="ECO:0000256" key="3">
    <source>
        <dbReference type="ARBA" id="ARBA00017144"/>
    </source>
</evidence>